<dbReference type="OrthoDB" id="1681124at2"/>
<dbReference type="InterPro" id="IPR014245">
    <property type="entry name" value="Spore_III_AF"/>
</dbReference>
<gene>
    <name evidence="2" type="ORF">SAMN04490178_10131</name>
</gene>
<dbReference type="EMBL" id="FODY01000001">
    <property type="protein sequence ID" value="SEO26880.1"/>
    <property type="molecule type" value="Genomic_DNA"/>
</dbReference>
<reference evidence="2 3" key="1">
    <citation type="submission" date="2016-10" db="EMBL/GenBank/DDBJ databases">
        <authorList>
            <person name="de Groot N.N."/>
        </authorList>
    </citation>
    <scope>NUCLEOTIDE SEQUENCE [LARGE SCALE GENOMIC DNA]</scope>
    <source>
        <strain evidence="2 3">DSM 13305</strain>
    </source>
</reference>
<feature type="transmembrane region" description="Helical" evidence="1">
    <location>
        <begin position="6"/>
        <end position="24"/>
    </location>
</feature>
<keyword evidence="1" id="KW-1133">Transmembrane helix</keyword>
<keyword evidence="1" id="KW-0812">Transmembrane</keyword>
<sequence length="207" mass="23178">MEAITLWVKNIVLVVVFACFLDLLLPNNSMQRFIKVIVGLFIMLAILNPLVGFFQNKWETEAALASSTLTEGRQSGDVTTTINNTVVEREVLAKEIYTKDLSKQIRTLVLAIQGVQEAKVAVELADEKTSNHKGGISKVKVYLKPGNYSGKPDTVEKIHPISVSNGETALRQDSQEEIRTELKNRIIKTVTELYLLSPEQVEVYKLF</sequence>
<feature type="transmembrane region" description="Helical" evidence="1">
    <location>
        <begin position="36"/>
        <end position="54"/>
    </location>
</feature>
<dbReference type="Proteomes" id="UP000198847">
    <property type="component" value="Unassembled WGS sequence"/>
</dbReference>
<evidence type="ECO:0000313" key="3">
    <source>
        <dbReference type="Proteomes" id="UP000198847"/>
    </source>
</evidence>
<keyword evidence="3" id="KW-1185">Reference proteome</keyword>
<dbReference type="Pfam" id="PF09581">
    <property type="entry name" value="Spore_III_AF"/>
    <property type="match status" value="1"/>
</dbReference>
<dbReference type="STRING" id="112903.SAMN04490178_10131"/>
<accession>A0A1H8NB85</accession>
<organism evidence="2 3">
    <name type="scientific">Propionispora vibrioides</name>
    <dbReference type="NCBI Taxonomy" id="112903"/>
    <lineage>
        <taxon>Bacteria</taxon>
        <taxon>Bacillati</taxon>
        <taxon>Bacillota</taxon>
        <taxon>Negativicutes</taxon>
        <taxon>Selenomonadales</taxon>
        <taxon>Sporomusaceae</taxon>
        <taxon>Propionispora</taxon>
    </lineage>
</organism>
<evidence type="ECO:0000313" key="2">
    <source>
        <dbReference type="EMBL" id="SEO26880.1"/>
    </source>
</evidence>
<name>A0A1H8NB85_9FIRM</name>
<proteinExistence type="predicted"/>
<keyword evidence="1" id="KW-0472">Membrane</keyword>
<dbReference type="RefSeq" id="WP_091743373.1">
    <property type="nucleotide sequence ID" value="NZ_FODY01000001.1"/>
</dbReference>
<protein>
    <submittedName>
        <fullName evidence="2">Stage III sporulation protein AF</fullName>
    </submittedName>
</protein>
<dbReference type="AlphaFoldDB" id="A0A1H8NB85"/>
<dbReference type="NCBIfam" id="TIGR02896">
    <property type="entry name" value="spore_III_AF"/>
    <property type="match status" value="1"/>
</dbReference>
<evidence type="ECO:0000256" key="1">
    <source>
        <dbReference type="SAM" id="Phobius"/>
    </source>
</evidence>